<sequence>MRRIHAIVRGVVQGVGFRFFTKYLAERFGLSGFVRNRGDGTVELEAEGDEEAVSAFLEALESGPPRAAHVSGIEVEDLPVSGDLGGFRITH</sequence>
<keyword evidence="4 5" id="KW-0378">Hydrolase</keyword>
<dbReference type="PROSITE" id="PS00150">
    <property type="entry name" value="ACYLPHOSPHATASE_1"/>
    <property type="match status" value="1"/>
</dbReference>
<evidence type="ECO:0000259" key="7">
    <source>
        <dbReference type="PROSITE" id="PS51160"/>
    </source>
</evidence>
<dbReference type="GO" id="GO:0003998">
    <property type="term" value="F:acylphosphatase activity"/>
    <property type="evidence" value="ECO:0007669"/>
    <property type="project" value="UniProtKB-EC"/>
</dbReference>
<protein>
    <recommendedName>
        <fullName evidence="2 4">Acylphosphatase</fullName>
        <ecNumber evidence="2 4">3.6.1.7</ecNumber>
    </recommendedName>
</protein>
<dbReference type="PANTHER" id="PTHR47268">
    <property type="entry name" value="ACYLPHOSPHATASE"/>
    <property type="match status" value="1"/>
</dbReference>
<dbReference type="InterPro" id="IPR017968">
    <property type="entry name" value="Acylphosphatase_CS"/>
</dbReference>
<feature type="domain" description="Acylphosphatase-like" evidence="7">
    <location>
        <begin position="3"/>
        <end position="91"/>
    </location>
</feature>
<proteinExistence type="inferred from homology"/>
<dbReference type="SUPFAM" id="SSF54975">
    <property type="entry name" value="Acylphosphatase/BLUF domain-like"/>
    <property type="match status" value="1"/>
</dbReference>
<evidence type="ECO:0000256" key="4">
    <source>
        <dbReference type="PROSITE-ProRule" id="PRU00520"/>
    </source>
</evidence>
<evidence type="ECO:0000256" key="6">
    <source>
        <dbReference type="RuleBase" id="RU004168"/>
    </source>
</evidence>
<dbReference type="InterPro" id="IPR020456">
    <property type="entry name" value="Acylphosphatase"/>
</dbReference>
<evidence type="ECO:0000256" key="5">
    <source>
        <dbReference type="RuleBase" id="RU000553"/>
    </source>
</evidence>
<comment type="caution">
    <text evidence="8">The sequence shown here is derived from an EMBL/GenBank/DDBJ whole genome shotgun (WGS) entry which is preliminary data.</text>
</comment>
<accession>A0A7V2F427</accession>
<dbReference type="Proteomes" id="UP000886069">
    <property type="component" value="Unassembled WGS sequence"/>
</dbReference>
<dbReference type="PROSITE" id="PS00151">
    <property type="entry name" value="ACYLPHOSPHATASE_2"/>
    <property type="match status" value="1"/>
</dbReference>
<feature type="active site" evidence="4">
    <location>
        <position position="18"/>
    </location>
</feature>
<name>A0A7V2F427_UNCEI</name>
<dbReference type="PANTHER" id="PTHR47268:SF4">
    <property type="entry name" value="ACYLPHOSPHATASE"/>
    <property type="match status" value="1"/>
</dbReference>
<evidence type="ECO:0000256" key="2">
    <source>
        <dbReference type="ARBA" id="ARBA00012150"/>
    </source>
</evidence>
<evidence type="ECO:0000313" key="8">
    <source>
        <dbReference type="EMBL" id="HER44118.1"/>
    </source>
</evidence>
<comment type="catalytic activity">
    <reaction evidence="3 4 5">
        <text>an acyl phosphate + H2O = a carboxylate + phosphate + H(+)</text>
        <dbReference type="Rhea" id="RHEA:14965"/>
        <dbReference type="ChEBI" id="CHEBI:15377"/>
        <dbReference type="ChEBI" id="CHEBI:15378"/>
        <dbReference type="ChEBI" id="CHEBI:29067"/>
        <dbReference type="ChEBI" id="CHEBI:43474"/>
        <dbReference type="ChEBI" id="CHEBI:59918"/>
        <dbReference type="EC" id="3.6.1.7"/>
    </reaction>
</comment>
<dbReference type="Pfam" id="PF00708">
    <property type="entry name" value="Acylphosphatase"/>
    <property type="match status" value="1"/>
</dbReference>
<feature type="active site" evidence="4">
    <location>
        <position position="36"/>
    </location>
</feature>
<dbReference type="EC" id="3.6.1.7" evidence="2 4"/>
<evidence type="ECO:0000256" key="3">
    <source>
        <dbReference type="ARBA" id="ARBA00047645"/>
    </source>
</evidence>
<organism evidence="8">
    <name type="scientific">Eiseniibacteriota bacterium</name>
    <dbReference type="NCBI Taxonomy" id="2212470"/>
    <lineage>
        <taxon>Bacteria</taxon>
        <taxon>Candidatus Eiseniibacteriota</taxon>
    </lineage>
</organism>
<dbReference type="EMBL" id="DSEC01000473">
    <property type="protein sequence ID" value="HER44118.1"/>
    <property type="molecule type" value="Genomic_DNA"/>
</dbReference>
<gene>
    <name evidence="8" type="ORF">ENO08_06630</name>
</gene>
<comment type="similarity">
    <text evidence="1 6">Belongs to the acylphosphatase family.</text>
</comment>
<dbReference type="Gene3D" id="3.30.70.100">
    <property type="match status" value="1"/>
</dbReference>
<dbReference type="PROSITE" id="PS51160">
    <property type="entry name" value="ACYLPHOSPHATASE_3"/>
    <property type="match status" value="1"/>
</dbReference>
<reference evidence="8" key="1">
    <citation type="journal article" date="2020" name="mSystems">
        <title>Genome- and Community-Level Interaction Insights into Carbon Utilization and Element Cycling Functions of Hydrothermarchaeota in Hydrothermal Sediment.</title>
        <authorList>
            <person name="Zhou Z."/>
            <person name="Liu Y."/>
            <person name="Xu W."/>
            <person name="Pan J."/>
            <person name="Luo Z.H."/>
            <person name="Li M."/>
        </authorList>
    </citation>
    <scope>NUCLEOTIDE SEQUENCE [LARGE SCALE GENOMIC DNA]</scope>
    <source>
        <strain evidence="8">SpSt-1233</strain>
    </source>
</reference>
<dbReference type="InterPro" id="IPR036046">
    <property type="entry name" value="Acylphosphatase-like_dom_sf"/>
</dbReference>
<dbReference type="AlphaFoldDB" id="A0A7V2F427"/>
<dbReference type="InterPro" id="IPR001792">
    <property type="entry name" value="Acylphosphatase-like_dom"/>
</dbReference>
<evidence type="ECO:0000256" key="1">
    <source>
        <dbReference type="ARBA" id="ARBA00005614"/>
    </source>
</evidence>